<accession>A0AAU8EGT6</accession>
<gene>
    <name evidence="1" type="ORF">vBKpn2P2_64</name>
</gene>
<proteinExistence type="predicted"/>
<sequence>MSKCCFYCGRELALLEEHWNVMAQEHKGHPRYKVGPACDDCVELRNRPIFYRLWKGEIPPGAKK</sequence>
<name>A0AAU8EGT6_9VIRU</name>
<organism evidence="1">
    <name type="scientific">Klebsiella phage vB_Kpn2-P2</name>
    <dbReference type="NCBI Taxonomy" id="3230849"/>
    <lineage>
        <taxon>Viruses</taxon>
    </lineage>
</organism>
<protein>
    <recommendedName>
        <fullName evidence="2">HNH endonuclease</fullName>
    </recommendedName>
</protein>
<dbReference type="EMBL" id="PP848851">
    <property type="protein sequence ID" value="XCG96912.1"/>
    <property type="molecule type" value="Genomic_DNA"/>
</dbReference>
<evidence type="ECO:0008006" key="2">
    <source>
        <dbReference type="Google" id="ProtNLM"/>
    </source>
</evidence>
<evidence type="ECO:0000313" key="1">
    <source>
        <dbReference type="EMBL" id="XCG96912.1"/>
    </source>
</evidence>
<reference evidence="1" key="1">
    <citation type="submission" date="2024-05" db="EMBL/GenBank/DDBJ databases">
        <authorList>
            <person name="Ferriol-Gonzalez C."/>
            <person name="Concha-Eloko R."/>
            <person name="Bernabeu-Gimeno M."/>
            <person name="Fernandez-Cuenca F."/>
            <person name="Canada-Garcia J.E."/>
            <person name="Garcia-Cobos S."/>
            <person name="Sanjuan R."/>
            <person name="Domingo-Calap P."/>
        </authorList>
    </citation>
    <scope>NUCLEOTIDE SEQUENCE</scope>
</reference>